<reference evidence="10" key="1">
    <citation type="submission" date="2024-05" db="EMBL/GenBank/DDBJ databases">
        <authorList>
            <person name="Cai S.Y."/>
            <person name="Jin L.M."/>
            <person name="Li H.R."/>
        </authorList>
    </citation>
    <scope>NUCLEOTIDE SEQUENCE</scope>
    <source>
        <strain evidence="10">A5-74</strain>
    </source>
</reference>
<keyword evidence="4 7" id="KW-0812">Transmembrane</keyword>
<feature type="transmembrane region" description="Helical" evidence="7">
    <location>
        <begin position="109"/>
        <end position="130"/>
    </location>
</feature>
<evidence type="ECO:0000256" key="3">
    <source>
        <dbReference type="ARBA" id="ARBA00022475"/>
    </source>
</evidence>
<dbReference type="RefSeq" id="WP_353650311.1">
    <property type="nucleotide sequence ID" value="NZ_CP159218.1"/>
</dbReference>
<name>A0AAU8DQW9_9ACTN</name>
<dbReference type="CDD" id="cd06261">
    <property type="entry name" value="TM_PBP2"/>
    <property type="match status" value="1"/>
</dbReference>
<accession>A0AAU8DQW9</accession>
<comment type="similarity">
    <text evidence="7">Belongs to the binding-protein-dependent transport system permease family.</text>
</comment>
<feature type="region of interest" description="Disordered" evidence="8">
    <location>
        <begin position="1"/>
        <end position="27"/>
    </location>
</feature>
<sequence length="327" mass="35587">MSQLTVPSRPTGAEASAGSGAARSGTNEIKRSGGIRGSRWTGYLFLAPFLVLFGVFVAYPAVYGIWISLHDWDFLLPGKPFVGLDNYAALFDPESVYSAGFWESMGHTAIFTVISVPFLVVIPLWLAVLLNRKFPGRTFFRAVFFAPYVLGVAVVGLMWRYLLDPEFGFVNQLAGSVGLPGNLPWTTGQPYAWISLVVVTVWWTVGFNAVIYLAGLANIGKEQYEAAELDGASSAQQFRFITVPGLRPVLIFVSVTTILASANMFGQSYLITQGGPDESTRTAIMEITDLGLSQFKMGQASAMSYVLAVFLCLVALGNFAILRERKS</sequence>
<proteinExistence type="inferred from homology"/>
<evidence type="ECO:0000256" key="2">
    <source>
        <dbReference type="ARBA" id="ARBA00022448"/>
    </source>
</evidence>
<dbReference type="InterPro" id="IPR000515">
    <property type="entry name" value="MetI-like"/>
</dbReference>
<feature type="domain" description="ABC transmembrane type-1" evidence="9">
    <location>
        <begin position="105"/>
        <end position="318"/>
    </location>
</feature>
<feature type="transmembrane region" description="Helical" evidence="7">
    <location>
        <begin position="191"/>
        <end position="214"/>
    </location>
</feature>
<feature type="transmembrane region" description="Helical" evidence="7">
    <location>
        <begin position="142"/>
        <end position="162"/>
    </location>
</feature>
<comment type="subcellular location">
    <subcellularLocation>
        <location evidence="1 7">Cell membrane</location>
        <topology evidence="1 7">Multi-pass membrane protein</topology>
    </subcellularLocation>
</comment>
<dbReference type="InterPro" id="IPR035906">
    <property type="entry name" value="MetI-like_sf"/>
</dbReference>
<dbReference type="EMBL" id="CP159218">
    <property type="protein sequence ID" value="XCG64698.1"/>
    <property type="molecule type" value="Genomic_DNA"/>
</dbReference>
<evidence type="ECO:0000256" key="7">
    <source>
        <dbReference type="RuleBase" id="RU363032"/>
    </source>
</evidence>
<feature type="transmembrane region" description="Helical" evidence="7">
    <location>
        <begin position="302"/>
        <end position="322"/>
    </location>
</feature>
<feature type="transmembrane region" description="Helical" evidence="7">
    <location>
        <begin position="40"/>
        <end position="66"/>
    </location>
</feature>
<evidence type="ECO:0000313" key="10">
    <source>
        <dbReference type="EMBL" id="XCG64698.1"/>
    </source>
</evidence>
<feature type="compositionally biased region" description="Low complexity" evidence="8">
    <location>
        <begin position="12"/>
        <end position="25"/>
    </location>
</feature>
<dbReference type="GO" id="GO:0005886">
    <property type="term" value="C:plasma membrane"/>
    <property type="evidence" value="ECO:0007669"/>
    <property type="project" value="UniProtKB-SubCell"/>
</dbReference>
<keyword evidence="2 7" id="KW-0813">Transport</keyword>
<keyword evidence="5 7" id="KW-1133">Transmembrane helix</keyword>
<evidence type="ECO:0000259" key="9">
    <source>
        <dbReference type="PROSITE" id="PS50928"/>
    </source>
</evidence>
<dbReference type="SUPFAM" id="SSF161098">
    <property type="entry name" value="MetI-like"/>
    <property type="match status" value="1"/>
</dbReference>
<evidence type="ECO:0000256" key="6">
    <source>
        <dbReference type="ARBA" id="ARBA00023136"/>
    </source>
</evidence>
<dbReference type="PANTHER" id="PTHR30193:SF41">
    <property type="entry name" value="DIACETYLCHITOBIOSE UPTAKE SYSTEM PERMEASE PROTEIN NGCF"/>
    <property type="match status" value="1"/>
</dbReference>
<dbReference type="PROSITE" id="PS50928">
    <property type="entry name" value="ABC_TM1"/>
    <property type="match status" value="1"/>
</dbReference>
<evidence type="ECO:0000256" key="4">
    <source>
        <dbReference type="ARBA" id="ARBA00022692"/>
    </source>
</evidence>
<keyword evidence="3" id="KW-1003">Cell membrane</keyword>
<evidence type="ECO:0000256" key="5">
    <source>
        <dbReference type="ARBA" id="ARBA00022989"/>
    </source>
</evidence>
<gene>
    <name evidence="10" type="ORF">ABLG96_05080</name>
</gene>
<feature type="transmembrane region" description="Helical" evidence="7">
    <location>
        <begin position="249"/>
        <end position="271"/>
    </location>
</feature>
<keyword evidence="6 7" id="KW-0472">Membrane</keyword>
<dbReference type="GO" id="GO:0055085">
    <property type="term" value="P:transmembrane transport"/>
    <property type="evidence" value="ECO:0007669"/>
    <property type="project" value="InterPro"/>
</dbReference>
<dbReference type="InterPro" id="IPR051393">
    <property type="entry name" value="ABC_transporter_permease"/>
</dbReference>
<dbReference type="Pfam" id="PF00528">
    <property type="entry name" value="BPD_transp_1"/>
    <property type="match status" value="1"/>
</dbReference>
<evidence type="ECO:0000256" key="1">
    <source>
        <dbReference type="ARBA" id="ARBA00004651"/>
    </source>
</evidence>
<dbReference type="Gene3D" id="1.10.3720.10">
    <property type="entry name" value="MetI-like"/>
    <property type="match status" value="1"/>
</dbReference>
<organism evidence="10">
    <name type="scientific">Nakamurella sp. A5-74</name>
    <dbReference type="NCBI Taxonomy" id="3158264"/>
    <lineage>
        <taxon>Bacteria</taxon>
        <taxon>Bacillati</taxon>
        <taxon>Actinomycetota</taxon>
        <taxon>Actinomycetes</taxon>
        <taxon>Nakamurellales</taxon>
        <taxon>Nakamurellaceae</taxon>
        <taxon>Nakamurella</taxon>
    </lineage>
</organism>
<dbReference type="AlphaFoldDB" id="A0AAU8DQW9"/>
<dbReference type="PANTHER" id="PTHR30193">
    <property type="entry name" value="ABC TRANSPORTER PERMEASE PROTEIN"/>
    <property type="match status" value="1"/>
</dbReference>
<evidence type="ECO:0000256" key="8">
    <source>
        <dbReference type="SAM" id="MobiDB-lite"/>
    </source>
</evidence>
<protein>
    <submittedName>
        <fullName evidence="10">Sugar ABC transporter permease</fullName>
    </submittedName>
</protein>